<feature type="transmembrane region" description="Helical" evidence="2">
    <location>
        <begin position="567"/>
        <end position="585"/>
    </location>
</feature>
<evidence type="ECO:0000256" key="2">
    <source>
        <dbReference type="SAM" id="Phobius"/>
    </source>
</evidence>
<proteinExistence type="predicted"/>
<feature type="transmembrane region" description="Helical" evidence="2">
    <location>
        <begin position="326"/>
        <end position="355"/>
    </location>
</feature>
<evidence type="ECO:0000313" key="3">
    <source>
        <dbReference type="EMBL" id="CAB4883947.1"/>
    </source>
</evidence>
<feature type="transmembrane region" description="Helical" evidence="2">
    <location>
        <begin position="541"/>
        <end position="560"/>
    </location>
</feature>
<feature type="transmembrane region" description="Helical" evidence="2">
    <location>
        <begin position="605"/>
        <end position="624"/>
    </location>
</feature>
<name>A0A6J7EKM7_9ZZZZ</name>
<organism evidence="3">
    <name type="scientific">freshwater metagenome</name>
    <dbReference type="NCBI Taxonomy" id="449393"/>
    <lineage>
        <taxon>unclassified sequences</taxon>
        <taxon>metagenomes</taxon>
        <taxon>ecological metagenomes</taxon>
    </lineage>
</organism>
<gene>
    <name evidence="3" type="ORF">UFOPK3402_01575</name>
</gene>
<feature type="transmembrane region" description="Helical" evidence="2">
    <location>
        <begin position="367"/>
        <end position="385"/>
    </location>
</feature>
<dbReference type="EMBL" id="CAFBLS010000226">
    <property type="protein sequence ID" value="CAB4883947.1"/>
    <property type="molecule type" value="Genomic_DNA"/>
</dbReference>
<evidence type="ECO:0000256" key="1">
    <source>
        <dbReference type="SAM" id="MobiDB-lite"/>
    </source>
</evidence>
<protein>
    <submittedName>
        <fullName evidence="3">Unannotated protein</fullName>
    </submittedName>
</protein>
<sequence length="625" mass="63411">MDPVVAAAEFAAAADAPPVPVAVPDGGIFGGDQGGPDLVVDLGLHVGSKAAGAPVTVAASGLLPNSPVQIIVYSDPQVLATVQTDDAGNATVDALIPNNLPEGAHTLVVQAIGAGGAQVQSMGAMQLDGEGVVTAVAPPADGTGLTPGDEAMTRALAAGKPVYDPQGHPVTVAAVAATGAAVVAVAGAAGAAAAGASGTGGGGPGGGGSGSHGRGDGADGPDGSHAGHGHVFRQRELLGVSAVTSRLGDRSITWKFPLTRRSDGFVAQLASRSSRFSLILPRCLNDGLWARAIFGSGAHLLWLAGSALGVVSLVQSGFHVFPASTLILLAILALGILDSMAGLLAWATIFLGALVSGHLRDVADLRTTVGVALIAITLSMLANYMRPLRRTPGEGVVYLFDRFADYSIPPIVIAFGAAGMVKALNGLSGLELITESEIRTVELVAGLAVVARLVLEDVAVHLYPARCAELALPDQAPPSTPLRLMAIGARTAITLLVLSAFIGLSWPALTIAALLALPLVLRVWIHRIPNASNVHRWTPRGVLKLTIATAIGLLVAGWIFASEGRSALLPGILALLLLPTALWSIVDVFGRAGGEWQNVWPKRALGIAVWCMCAGLLTGVIVLGH</sequence>
<accession>A0A6J7EKM7</accession>
<keyword evidence="2" id="KW-0472">Membrane</keyword>
<feature type="transmembrane region" description="Helical" evidence="2">
    <location>
        <begin position="493"/>
        <end position="521"/>
    </location>
</feature>
<feature type="region of interest" description="Disordered" evidence="1">
    <location>
        <begin position="194"/>
        <end position="228"/>
    </location>
</feature>
<feature type="transmembrane region" description="Helical" evidence="2">
    <location>
        <begin position="288"/>
        <end position="314"/>
    </location>
</feature>
<reference evidence="3" key="1">
    <citation type="submission" date="2020-05" db="EMBL/GenBank/DDBJ databases">
        <authorList>
            <person name="Chiriac C."/>
            <person name="Salcher M."/>
            <person name="Ghai R."/>
            <person name="Kavagutti S V."/>
        </authorList>
    </citation>
    <scope>NUCLEOTIDE SEQUENCE</scope>
</reference>
<keyword evidence="2" id="KW-1133">Transmembrane helix</keyword>
<dbReference type="AlphaFoldDB" id="A0A6J7EKM7"/>
<keyword evidence="2" id="KW-0812">Transmembrane</keyword>
<feature type="compositionally biased region" description="Gly residues" evidence="1">
    <location>
        <begin position="197"/>
        <end position="212"/>
    </location>
</feature>